<dbReference type="EMBL" id="AZMM01009900">
    <property type="protein sequence ID" value="ETJ35741.1"/>
    <property type="molecule type" value="Genomic_DNA"/>
</dbReference>
<organism evidence="1">
    <name type="scientific">human gut metagenome</name>
    <dbReference type="NCBI Taxonomy" id="408170"/>
    <lineage>
        <taxon>unclassified sequences</taxon>
        <taxon>metagenomes</taxon>
        <taxon>organismal metagenomes</taxon>
    </lineage>
</organism>
<reference evidence="1" key="1">
    <citation type="submission" date="2013-12" db="EMBL/GenBank/DDBJ databases">
        <title>A Varibaculum cambriense genome reconstructed from a premature infant gut community with otherwise low bacterial novelty that shifts toward anaerobic metabolism during the third week of life.</title>
        <authorList>
            <person name="Brown C.T."/>
            <person name="Sharon I."/>
            <person name="Thomas B.C."/>
            <person name="Castelle C.J."/>
            <person name="Morowitz M.J."/>
            <person name="Banfield J.F."/>
        </authorList>
    </citation>
    <scope>NUCLEOTIDE SEQUENCE</scope>
</reference>
<evidence type="ECO:0000313" key="1">
    <source>
        <dbReference type="EMBL" id="ETJ35741.1"/>
    </source>
</evidence>
<comment type="caution">
    <text evidence="1">The sequence shown here is derived from an EMBL/GenBank/DDBJ whole genome shotgun (WGS) entry which is preliminary data.</text>
</comment>
<name>W1Y003_9ZZZZ</name>
<protein>
    <submittedName>
        <fullName evidence="1">Uncharacterized protein</fullName>
    </submittedName>
</protein>
<dbReference type="AlphaFoldDB" id="W1Y003"/>
<accession>W1Y003</accession>
<feature type="non-terminal residue" evidence="1">
    <location>
        <position position="1"/>
    </location>
</feature>
<sequence length="87" mass="8946">VKQLVSSGANYLRMNKSYINANISEAAQNSKILKQAISNVSKNSKGITLGSNGGNAGKYVSDVKGEFDALKNIKNGTKVAGSAKAGG</sequence>
<gene>
    <name evidence="1" type="ORF">Q604_UNBC09900G0001</name>
</gene>
<feature type="non-terminal residue" evidence="1">
    <location>
        <position position="87"/>
    </location>
</feature>
<proteinExistence type="predicted"/>